<evidence type="ECO:0000256" key="8">
    <source>
        <dbReference type="ARBA" id="ARBA00048988"/>
    </source>
</evidence>
<evidence type="ECO:0000256" key="4">
    <source>
        <dbReference type="ARBA" id="ARBA00022840"/>
    </source>
</evidence>
<dbReference type="GO" id="GO:0000725">
    <property type="term" value="P:recombinational repair"/>
    <property type="evidence" value="ECO:0007669"/>
    <property type="project" value="TreeGrafter"/>
</dbReference>
<dbReference type="Pfam" id="PF13361">
    <property type="entry name" value="UvrD_C"/>
    <property type="match status" value="1"/>
</dbReference>
<evidence type="ECO:0000256" key="1">
    <source>
        <dbReference type="ARBA" id="ARBA00022741"/>
    </source>
</evidence>
<dbReference type="SUPFAM" id="SSF52540">
    <property type="entry name" value="P-loop containing nucleoside triphosphate hydrolases"/>
    <property type="match status" value="1"/>
</dbReference>
<evidence type="ECO:0000256" key="2">
    <source>
        <dbReference type="ARBA" id="ARBA00022801"/>
    </source>
</evidence>
<keyword evidence="2 9" id="KW-0378">Hydrolase</keyword>
<organism evidence="13 14">
    <name type="scientific">Leptolyngbya cf. ectocarpi LEGE 11479</name>
    <dbReference type="NCBI Taxonomy" id="1828722"/>
    <lineage>
        <taxon>Bacteria</taxon>
        <taxon>Bacillati</taxon>
        <taxon>Cyanobacteriota</taxon>
        <taxon>Cyanophyceae</taxon>
        <taxon>Leptolyngbyales</taxon>
        <taxon>Leptolyngbyaceae</taxon>
        <taxon>Leptolyngbya group</taxon>
        <taxon>Leptolyngbya</taxon>
    </lineage>
</organism>
<dbReference type="GO" id="GO:0003677">
    <property type="term" value="F:DNA binding"/>
    <property type="evidence" value="ECO:0007669"/>
    <property type="project" value="InterPro"/>
</dbReference>
<dbReference type="GO" id="GO:0005524">
    <property type="term" value="F:ATP binding"/>
    <property type="evidence" value="ECO:0007669"/>
    <property type="project" value="UniProtKB-UniRule"/>
</dbReference>
<dbReference type="Proteomes" id="UP000615026">
    <property type="component" value="Unassembled WGS sequence"/>
</dbReference>
<proteinExistence type="predicted"/>
<protein>
    <recommendedName>
        <fullName evidence="7">DNA 3'-5' helicase</fullName>
        <ecNumber evidence="7">5.6.2.4</ecNumber>
    </recommendedName>
</protein>
<dbReference type="EC" id="5.6.2.4" evidence="7"/>
<keyword evidence="1 9" id="KW-0547">Nucleotide-binding</keyword>
<dbReference type="GO" id="GO:0043138">
    <property type="term" value="F:3'-5' DNA helicase activity"/>
    <property type="evidence" value="ECO:0007669"/>
    <property type="project" value="UniProtKB-EC"/>
</dbReference>
<dbReference type="GO" id="GO:0005829">
    <property type="term" value="C:cytosol"/>
    <property type="evidence" value="ECO:0007669"/>
    <property type="project" value="TreeGrafter"/>
</dbReference>
<dbReference type="InterPro" id="IPR027417">
    <property type="entry name" value="P-loop_NTPase"/>
</dbReference>
<reference evidence="13" key="1">
    <citation type="submission" date="2020-10" db="EMBL/GenBank/DDBJ databases">
        <authorList>
            <person name="Castelo-Branco R."/>
            <person name="Eusebio N."/>
            <person name="Adriana R."/>
            <person name="Vieira A."/>
            <person name="Brugerolle De Fraissinette N."/>
            <person name="Rezende De Castro R."/>
            <person name="Schneider M.P."/>
            <person name="Vasconcelos V."/>
            <person name="Leao P.N."/>
        </authorList>
    </citation>
    <scope>NUCLEOTIDE SEQUENCE</scope>
    <source>
        <strain evidence="13">LEGE 11479</strain>
    </source>
</reference>
<feature type="domain" description="UvrD-like helicase C-terminal" evidence="12">
    <location>
        <begin position="402"/>
        <end position="682"/>
    </location>
</feature>
<dbReference type="PROSITE" id="PS51217">
    <property type="entry name" value="UVRD_HELICASE_CTER"/>
    <property type="match status" value="1"/>
</dbReference>
<accession>A0A928ZUF7</accession>
<dbReference type="InterPro" id="IPR014016">
    <property type="entry name" value="UvrD-like_ATP-bd"/>
</dbReference>
<dbReference type="GO" id="GO:0016787">
    <property type="term" value="F:hydrolase activity"/>
    <property type="evidence" value="ECO:0007669"/>
    <property type="project" value="UniProtKB-UniRule"/>
</dbReference>
<evidence type="ECO:0000256" key="7">
    <source>
        <dbReference type="ARBA" id="ARBA00034808"/>
    </source>
</evidence>
<keyword evidence="14" id="KW-1185">Reference proteome</keyword>
<comment type="catalytic activity">
    <reaction evidence="8">
        <text>ATP + H2O = ADP + phosphate + H(+)</text>
        <dbReference type="Rhea" id="RHEA:13065"/>
        <dbReference type="ChEBI" id="CHEBI:15377"/>
        <dbReference type="ChEBI" id="CHEBI:15378"/>
        <dbReference type="ChEBI" id="CHEBI:30616"/>
        <dbReference type="ChEBI" id="CHEBI:43474"/>
        <dbReference type="ChEBI" id="CHEBI:456216"/>
        <dbReference type="EC" id="5.6.2.4"/>
    </reaction>
</comment>
<gene>
    <name evidence="13" type="ORF">IQ260_13480</name>
</gene>
<comment type="catalytic activity">
    <reaction evidence="6">
        <text>Couples ATP hydrolysis with the unwinding of duplex DNA by translocating in the 3'-5' direction.</text>
        <dbReference type="EC" id="5.6.2.4"/>
    </reaction>
</comment>
<dbReference type="InterPro" id="IPR014017">
    <property type="entry name" value="DNA_helicase_UvrD-like_C"/>
</dbReference>
<dbReference type="PANTHER" id="PTHR11070:SF2">
    <property type="entry name" value="ATP-DEPENDENT DNA HELICASE SRS2"/>
    <property type="match status" value="1"/>
</dbReference>
<evidence type="ECO:0000259" key="11">
    <source>
        <dbReference type="PROSITE" id="PS51198"/>
    </source>
</evidence>
<evidence type="ECO:0000256" key="9">
    <source>
        <dbReference type="PROSITE-ProRule" id="PRU00560"/>
    </source>
</evidence>
<evidence type="ECO:0000256" key="6">
    <source>
        <dbReference type="ARBA" id="ARBA00034617"/>
    </source>
</evidence>
<evidence type="ECO:0000256" key="3">
    <source>
        <dbReference type="ARBA" id="ARBA00022806"/>
    </source>
</evidence>
<dbReference type="PANTHER" id="PTHR11070">
    <property type="entry name" value="UVRD / RECB / PCRA DNA HELICASE FAMILY MEMBER"/>
    <property type="match status" value="1"/>
</dbReference>
<dbReference type="Gene3D" id="3.40.50.300">
    <property type="entry name" value="P-loop containing nucleotide triphosphate hydrolases"/>
    <property type="match status" value="2"/>
</dbReference>
<keyword evidence="3 9" id="KW-0347">Helicase</keyword>
<evidence type="ECO:0000313" key="14">
    <source>
        <dbReference type="Proteomes" id="UP000615026"/>
    </source>
</evidence>
<comment type="caution">
    <text evidence="13">The sequence shown here is derived from an EMBL/GenBank/DDBJ whole genome shotgun (WGS) entry which is preliminary data.</text>
</comment>
<feature type="binding site" evidence="9">
    <location>
        <begin position="36"/>
        <end position="43"/>
    </location>
    <ligand>
        <name>ATP</name>
        <dbReference type="ChEBI" id="CHEBI:30616"/>
    </ligand>
</feature>
<dbReference type="GO" id="GO:0033202">
    <property type="term" value="C:DNA helicase complex"/>
    <property type="evidence" value="ECO:0007669"/>
    <property type="project" value="TreeGrafter"/>
</dbReference>
<evidence type="ECO:0000259" key="12">
    <source>
        <dbReference type="PROSITE" id="PS51217"/>
    </source>
</evidence>
<name>A0A928ZUF7_LEPEC</name>
<sequence>MVVSDRTEQLQLLRDSLRPGQRRLADWHGGPLAVSAVPGSGKSTGMAAGAAIAIAQFQLHARKQLVLVTFTRSAAANLKAKVRQHLKELNLPYNSFVVHTLHGLALNIATHNPEVSGINLDTTTLVSPNQSNRLIRTAVEAWIYDQPQMYQRLMEGQSFDGEETERLRRQSVLRTEVLPALAYTAIHEAKSSGLQPADISLIGHQAPPNIYELLEVAAGLYEQYQALLSQRGLIDYDDMILAALKALDDPDICRRWQTQIFAVFEDEAQDSSPLQTQLLEKLAANPESDQAAVNYSGPLSPPSLADFEMSSPSKKPSQTREASEKSSLLPGGSRGANLVRVGDPNQAINSTFTPADPVFFNQFCDANRPERLATIAQAGRSSPVIMTAANYVLTWVNQQFSSTTAPFREQAILPVPPDDPQPNANPAPLGQGVELMKPADVTASVQQIAERVKGLIADWKDANTMPAEAPTLAVLVRENRQGRFIRELLDDPERLGFDFVETTGLKIYDVGSRDRNTQVPLEMLRLLQFIERPHSPDYLKAALRVLVDRQCIPTQDLNPLATNPEQFLYPGPLHPPLTTEAALQARRYCNSLLRARFNLPPYHLIPFLGTTLNYNQSELATADKLAARIAQQISDSSPSTMIGVLQEIVSSERFDAIEAEDTEAQYTRPGQLTIITMHKAKGLDWDAVFIPFLHAKLIPGEPWVPPQTEFLGTVSLPDVARAQIRAYVHGHPSIPDIPTAWHRANDLKKAEEFRLLYVAMTRAKRLLWMSAAQKAPFAWSNPDNLQETAPCPVLPVLGKFLRESGTEQL</sequence>
<feature type="region of interest" description="Disordered" evidence="10">
    <location>
        <begin position="304"/>
        <end position="341"/>
    </location>
</feature>
<keyword evidence="5" id="KW-0413">Isomerase</keyword>
<dbReference type="InterPro" id="IPR000212">
    <property type="entry name" value="DNA_helicase_UvrD/REP"/>
</dbReference>
<dbReference type="Pfam" id="PF00580">
    <property type="entry name" value="UvrD-helicase"/>
    <property type="match status" value="1"/>
</dbReference>
<feature type="compositionally biased region" description="Polar residues" evidence="10">
    <location>
        <begin position="310"/>
        <end position="320"/>
    </location>
</feature>
<evidence type="ECO:0000313" key="13">
    <source>
        <dbReference type="EMBL" id="MBE9067667.1"/>
    </source>
</evidence>
<dbReference type="AlphaFoldDB" id="A0A928ZUF7"/>
<evidence type="ECO:0000256" key="10">
    <source>
        <dbReference type="SAM" id="MobiDB-lite"/>
    </source>
</evidence>
<dbReference type="PROSITE" id="PS51198">
    <property type="entry name" value="UVRD_HELICASE_ATP_BIND"/>
    <property type="match status" value="1"/>
</dbReference>
<feature type="domain" description="UvrD-like helicase ATP-binding" evidence="11">
    <location>
        <begin position="15"/>
        <end position="382"/>
    </location>
</feature>
<keyword evidence="4 9" id="KW-0067">ATP-binding</keyword>
<dbReference type="EMBL" id="JADEXP010000110">
    <property type="protein sequence ID" value="MBE9067667.1"/>
    <property type="molecule type" value="Genomic_DNA"/>
</dbReference>
<evidence type="ECO:0000256" key="5">
    <source>
        <dbReference type="ARBA" id="ARBA00023235"/>
    </source>
</evidence>